<dbReference type="Gene3D" id="1.10.340.50">
    <property type="match status" value="1"/>
</dbReference>
<proteinExistence type="predicted"/>
<dbReference type="Proteomes" id="UP000235050">
    <property type="component" value="Unassembled WGS sequence"/>
</dbReference>
<sequence>MALSDAFLRWYLPMRPRCCDRYDEQRRRPREDALKRRLIEPNPATLCNLLVADIDDEDGRQMALWDHQGFLPNFLAENPANGHVHAGWVLTSPVPTTEYSRRKPIALANAVTEGLRRSCDGDAAYTGHLMKNPLHPAWNSELVREETYGLEELREALEASGDMPPKSWKRTKRARTTGLGRNCTVFGSARVEAYREVRRIPDRTPQSSDMLREYIRRLCHEINAGFPDPLPVREVNQIAKSIHKWITTQSRMWCDGAAVNAAVFSTIQSYRGKKGGKIGGVKSGTARRNNKSIEQLKDEVLAL</sequence>
<protein>
    <submittedName>
        <fullName evidence="1">Replication protein</fullName>
    </submittedName>
</protein>
<dbReference type="RefSeq" id="WP_243390369.1">
    <property type="nucleotide sequence ID" value="NZ_NMWU01000070.1"/>
</dbReference>
<organism evidence="1 2">
    <name type="scientific">Bifidobacterium margollesii</name>
    <dbReference type="NCBI Taxonomy" id="2020964"/>
    <lineage>
        <taxon>Bacteria</taxon>
        <taxon>Bacillati</taxon>
        <taxon>Actinomycetota</taxon>
        <taxon>Actinomycetes</taxon>
        <taxon>Bifidobacteriales</taxon>
        <taxon>Bifidobacteriaceae</taxon>
        <taxon>Bifidobacterium</taxon>
    </lineage>
</organism>
<dbReference type="EMBL" id="NMWU01000070">
    <property type="protein sequence ID" value="PLS29893.1"/>
    <property type="molecule type" value="Genomic_DNA"/>
</dbReference>
<dbReference type="AlphaFoldDB" id="A0A2N5J6R7"/>
<dbReference type="Pfam" id="PF03090">
    <property type="entry name" value="Replicase"/>
    <property type="match status" value="1"/>
</dbReference>
<accession>A0A2N5J6R7</accession>
<reference evidence="1 2" key="1">
    <citation type="submission" date="2017-07" db="EMBL/GenBank/DDBJ databases">
        <title>Bifidobacterium novel species.</title>
        <authorList>
            <person name="Lugli G.A."/>
            <person name="Milani C."/>
            <person name="Duranti S."/>
            <person name="Mangifesta M."/>
        </authorList>
    </citation>
    <scope>NUCLEOTIDE SEQUENCE [LARGE SCALE GENOMIC DNA]</scope>
    <source>
        <strain evidence="2">Uis1B</strain>
    </source>
</reference>
<evidence type="ECO:0000313" key="2">
    <source>
        <dbReference type="Proteomes" id="UP000235050"/>
    </source>
</evidence>
<comment type="caution">
    <text evidence="1">The sequence shown here is derived from an EMBL/GenBank/DDBJ whole genome shotgun (WGS) entry which is preliminary data.</text>
</comment>
<name>A0A2N5J6R7_9BIFI</name>
<evidence type="ECO:0000313" key="1">
    <source>
        <dbReference type="EMBL" id="PLS29893.1"/>
    </source>
</evidence>
<gene>
    <name evidence="1" type="ORF">Uis1B_2274</name>
</gene>
<keyword evidence="2" id="KW-1185">Reference proteome</keyword>
<dbReference type="InterPro" id="IPR004322">
    <property type="entry name" value="Plasmid_replicase_bac"/>
</dbReference>